<sequence length="97" mass="10942">MLIIWIDSERGGLLIRRFCQADGMPLPEDTVLGGVDTQNGYSMGWAKMEGKKKELSLRYHPVTCKMDVEKYLIFHGVIQAKITYPTSVNMPAHEITA</sequence>
<proteinExistence type="predicted"/>
<protein>
    <submittedName>
        <fullName evidence="1">Uncharacterized protein</fullName>
    </submittedName>
</protein>
<evidence type="ECO:0000313" key="2">
    <source>
        <dbReference type="Proteomes" id="UP001204772"/>
    </source>
</evidence>
<gene>
    <name evidence="1" type="ORF">NCI00_18720</name>
</gene>
<accession>A0ABT1FRX0</accession>
<name>A0ABT1FRX0_9BACT</name>
<dbReference type="EMBL" id="JAMZEL010000008">
    <property type="protein sequence ID" value="MCP1384479.1"/>
    <property type="molecule type" value="Genomic_DNA"/>
</dbReference>
<evidence type="ECO:0000313" key="1">
    <source>
        <dbReference type="EMBL" id="MCP1384479.1"/>
    </source>
</evidence>
<keyword evidence="2" id="KW-1185">Reference proteome</keyword>
<reference evidence="1 2" key="1">
    <citation type="submission" date="2022-06" db="EMBL/GenBank/DDBJ databases">
        <title>Runella sp. S5 genome sequencing.</title>
        <authorList>
            <person name="Park S."/>
        </authorList>
    </citation>
    <scope>NUCLEOTIDE SEQUENCE [LARGE SCALE GENOMIC DNA]</scope>
    <source>
        <strain evidence="1 2">S5</strain>
    </source>
</reference>
<dbReference type="Proteomes" id="UP001204772">
    <property type="component" value="Unassembled WGS sequence"/>
</dbReference>
<organism evidence="1 2">
    <name type="scientific">Runella salmonicolor</name>
    <dbReference type="NCBI Taxonomy" id="2950278"/>
    <lineage>
        <taxon>Bacteria</taxon>
        <taxon>Pseudomonadati</taxon>
        <taxon>Bacteroidota</taxon>
        <taxon>Cytophagia</taxon>
        <taxon>Cytophagales</taxon>
        <taxon>Spirosomataceae</taxon>
        <taxon>Runella</taxon>
    </lineage>
</organism>
<dbReference type="RefSeq" id="WP_253530050.1">
    <property type="nucleotide sequence ID" value="NZ_JAMZEL010000008.1"/>
</dbReference>
<comment type="caution">
    <text evidence="1">The sequence shown here is derived from an EMBL/GenBank/DDBJ whole genome shotgun (WGS) entry which is preliminary data.</text>
</comment>